<comment type="caution">
    <text evidence="1">The sequence shown here is derived from an EMBL/GenBank/DDBJ whole genome shotgun (WGS) entry which is preliminary data.</text>
</comment>
<evidence type="ECO:0000313" key="1">
    <source>
        <dbReference type="EMBL" id="GMT15943.1"/>
    </source>
</evidence>
<evidence type="ECO:0000313" key="2">
    <source>
        <dbReference type="Proteomes" id="UP001432322"/>
    </source>
</evidence>
<dbReference type="AlphaFoldDB" id="A0AAV5VCL1"/>
<gene>
    <name evidence="1" type="ORF">PFISCL1PPCAC_7240</name>
</gene>
<dbReference type="Proteomes" id="UP001432322">
    <property type="component" value="Unassembled WGS sequence"/>
</dbReference>
<accession>A0AAV5VCL1</accession>
<keyword evidence="2" id="KW-1185">Reference proteome</keyword>
<name>A0AAV5VCL1_9BILA</name>
<sequence>MGKLDSSSTALMENWQRQFSEFAKKDNIGLVMWETANLLNGLLSDPICAEDLENSADSLSKIRVNTQKKDGTFDLLNLEELRRAYCEL</sequence>
<feature type="non-terminal residue" evidence="1">
    <location>
        <position position="88"/>
    </location>
</feature>
<organism evidence="1 2">
    <name type="scientific">Pristionchus fissidentatus</name>
    <dbReference type="NCBI Taxonomy" id="1538716"/>
    <lineage>
        <taxon>Eukaryota</taxon>
        <taxon>Metazoa</taxon>
        <taxon>Ecdysozoa</taxon>
        <taxon>Nematoda</taxon>
        <taxon>Chromadorea</taxon>
        <taxon>Rhabditida</taxon>
        <taxon>Rhabditina</taxon>
        <taxon>Diplogasteromorpha</taxon>
        <taxon>Diplogasteroidea</taxon>
        <taxon>Neodiplogasteridae</taxon>
        <taxon>Pristionchus</taxon>
    </lineage>
</organism>
<protein>
    <submittedName>
        <fullName evidence="1">Uncharacterized protein</fullName>
    </submittedName>
</protein>
<proteinExistence type="predicted"/>
<reference evidence="1" key="1">
    <citation type="submission" date="2023-10" db="EMBL/GenBank/DDBJ databases">
        <title>Genome assembly of Pristionchus species.</title>
        <authorList>
            <person name="Yoshida K."/>
            <person name="Sommer R.J."/>
        </authorList>
    </citation>
    <scope>NUCLEOTIDE SEQUENCE</scope>
    <source>
        <strain evidence="1">RS5133</strain>
    </source>
</reference>
<dbReference type="EMBL" id="BTSY01000002">
    <property type="protein sequence ID" value="GMT15943.1"/>
    <property type="molecule type" value="Genomic_DNA"/>
</dbReference>